<organism evidence="1 2">
    <name type="scientific">Panicum miliaceum</name>
    <name type="common">Proso millet</name>
    <name type="synonym">Broomcorn millet</name>
    <dbReference type="NCBI Taxonomy" id="4540"/>
    <lineage>
        <taxon>Eukaryota</taxon>
        <taxon>Viridiplantae</taxon>
        <taxon>Streptophyta</taxon>
        <taxon>Embryophyta</taxon>
        <taxon>Tracheophyta</taxon>
        <taxon>Spermatophyta</taxon>
        <taxon>Magnoliopsida</taxon>
        <taxon>Liliopsida</taxon>
        <taxon>Poales</taxon>
        <taxon>Poaceae</taxon>
        <taxon>PACMAD clade</taxon>
        <taxon>Panicoideae</taxon>
        <taxon>Panicodae</taxon>
        <taxon>Paniceae</taxon>
        <taxon>Panicinae</taxon>
        <taxon>Panicum</taxon>
        <taxon>Panicum sect. Panicum</taxon>
    </lineage>
</organism>
<dbReference type="AlphaFoldDB" id="A0A3L6TG59"/>
<gene>
    <name evidence="1" type="ORF">C2845_PM01G02100</name>
</gene>
<sequence length="137" mass="14737">MDVADGHGLPPGHLLDELLLVLDGRRDLHVTISTSVSAASPPHASGFVAADPQWRAVSPLLGRSPCRSERGIVLPASLRAPSCSVHRRLPVPGRGGLREALLELLPFAGDVPLRFVLVAVGLDLVQSLDAVEHWWRR</sequence>
<evidence type="ECO:0000313" key="1">
    <source>
        <dbReference type="EMBL" id="RLN39329.1"/>
    </source>
</evidence>
<dbReference type="Proteomes" id="UP000275267">
    <property type="component" value="Unassembled WGS sequence"/>
</dbReference>
<evidence type="ECO:0000313" key="2">
    <source>
        <dbReference type="Proteomes" id="UP000275267"/>
    </source>
</evidence>
<accession>A0A3L6TG59</accession>
<reference evidence="2" key="1">
    <citation type="journal article" date="2019" name="Nat. Commun.">
        <title>The genome of broomcorn millet.</title>
        <authorList>
            <person name="Zou C."/>
            <person name="Miki D."/>
            <person name="Li D."/>
            <person name="Tang Q."/>
            <person name="Xiao L."/>
            <person name="Rajput S."/>
            <person name="Deng P."/>
            <person name="Jia W."/>
            <person name="Huang R."/>
            <person name="Zhang M."/>
            <person name="Sun Y."/>
            <person name="Hu J."/>
            <person name="Fu X."/>
            <person name="Schnable P.S."/>
            <person name="Li F."/>
            <person name="Zhang H."/>
            <person name="Feng B."/>
            <person name="Zhu X."/>
            <person name="Liu R."/>
            <person name="Schnable J.C."/>
            <person name="Zhu J.-K."/>
            <person name="Zhang H."/>
        </authorList>
    </citation>
    <scope>NUCLEOTIDE SEQUENCE [LARGE SCALE GENOMIC DNA]</scope>
</reference>
<proteinExistence type="predicted"/>
<comment type="caution">
    <text evidence="1">The sequence shown here is derived from an EMBL/GenBank/DDBJ whole genome shotgun (WGS) entry which is preliminary data.</text>
</comment>
<dbReference type="EMBL" id="PQIB02000001">
    <property type="protein sequence ID" value="RLN39329.1"/>
    <property type="molecule type" value="Genomic_DNA"/>
</dbReference>
<keyword evidence="2" id="KW-1185">Reference proteome</keyword>
<name>A0A3L6TG59_PANMI</name>
<protein>
    <submittedName>
        <fullName evidence="1">Uncharacterized protein</fullName>
    </submittedName>
</protein>